<dbReference type="Proteomes" id="UP000199297">
    <property type="component" value="Unassembled WGS sequence"/>
</dbReference>
<evidence type="ECO:0000256" key="1">
    <source>
        <dbReference type="SAM" id="Phobius"/>
    </source>
</evidence>
<sequence length="100" mass="12000">MENIYYLLIIGLVFWYFVYLRKVAEYARSHADKYCQQENLQFLAIARRSSRLRFSKRFGPHWLSQFDIEFSGDGESSYHGIMTLRGYKLDNIEMPPYRVS</sequence>
<reference evidence="3" key="1">
    <citation type="submission" date="2016-10" db="EMBL/GenBank/DDBJ databases">
        <authorList>
            <person name="Varghese N."/>
            <person name="Submissions S."/>
        </authorList>
    </citation>
    <scope>NUCLEOTIDE SEQUENCE [LARGE SCALE GENOMIC DNA]</scope>
    <source>
        <strain evidence="3">CGMCC 1.9127</strain>
    </source>
</reference>
<keyword evidence="1" id="KW-1133">Transmembrane helix</keyword>
<dbReference type="OrthoDB" id="5959530at2"/>
<keyword evidence="1" id="KW-0472">Membrane</keyword>
<organism evidence="2 3">
    <name type="scientific">Colwellia chukchiensis</name>
    <dbReference type="NCBI Taxonomy" id="641665"/>
    <lineage>
        <taxon>Bacteria</taxon>
        <taxon>Pseudomonadati</taxon>
        <taxon>Pseudomonadota</taxon>
        <taxon>Gammaproteobacteria</taxon>
        <taxon>Alteromonadales</taxon>
        <taxon>Colwelliaceae</taxon>
        <taxon>Colwellia</taxon>
    </lineage>
</organism>
<evidence type="ECO:0008006" key="4">
    <source>
        <dbReference type="Google" id="ProtNLM"/>
    </source>
</evidence>
<keyword evidence="3" id="KW-1185">Reference proteome</keyword>
<keyword evidence="1" id="KW-0812">Transmembrane</keyword>
<evidence type="ECO:0000313" key="2">
    <source>
        <dbReference type="EMBL" id="SEK83132.1"/>
    </source>
</evidence>
<name>A0A1H7K8Q5_9GAMM</name>
<dbReference type="InterPro" id="IPR021732">
    <property type="entry name" value="DUF3301"/>
</dbReference>
<proteinExistence type="predicted"/>
<protein>
    <recommendedName>
        <fullName evidence="4">DUF3301 domain-containing protein</fullName>
    </recommendedName>
</protein>
<dbReference type="Pfam" id="PF11743">
    <property type="entry name" value="DUF3301"/>
    <property type="match status" value="1"/>
</dbReference>
<evidence type="ECO:0000313" key="3">
    <source>
        <dbReference type="Proteomes" id="UP000199297"/>
    </source>
</evidence>
<dbReference type="STRING" id="641665.GCA_002104455_02734"/>
<accession>A0A1H7K8Q5</accession>
<dbReference type="EMBL" id="FOBI01000003">
    <property type="protein sequence ID" value="SEK83132.1"/>
    <property type="molecule type" value="Genomic_DNA"/>
</dbReference>
<dbReference type="AlphaFoldDB" id="A0A1H7K8Q5"/>
<gene>
    <name evidence="2" type="ORF">SAMN05216262_10359</name>
</gene>
<dbReference type="RefSeq" id="WP_085284262.1">
    <property type="nucleotide sequence ID" value="NZ_FOBI01000003.1"/>
</dbReference>
<feature type="transmembrane region" description="Helical" evidence="1">
    <location>
        <begin position="6"/>
        <end position="24"/>
    </location>
</feature>